<keyword evidence="1" id="KW-0812">Transmembrane</keyword>
<protein>
    <recommendedName>
        <fullName evidence="4">CCDC81-like prokaryotic HU domain-containing protein</fullName>
    </recommendedName>
</protein>
<dbReference type="Proteomes" id="UP001432059">
    <property type="component" value="Chromosome"/>
</dbReference>
<keyword evidence="1" id="KW-0472">Membrane</keyword>
<accession>A0AAU0F2U9</accession>
<dbReference type="KEGG" id="bpor:BPO_1019"/>
<evidence type="ECO:0000313" key="3">
    <source>
        <dbReference type="Proteomes" id="UP001432059"/>
    </source>
</evidence>
<proteinExistence type="predicted"/>
<name>A0AAU0F2U9_9FLAO</name>
<keyword evidence="1" id="KW-1133">Transmembrane helix</keyword>
<evidence type="ECO:0000313" key="2">
    <source>
        <dbReference type="EMBL" id="WOC51666.1"/>
    </source>
</evidence>
<feature type="transmembrane region" description="Helical" evidence="1">
    <location>
        <begin position="153"/>
        <end position="172"/>
    </location>
</feature>
<keyword evidence="3" id="KW-1185">Reference proteome</keyword>
<dbReference type="AlphaFoldDB" id="A0AAU0F2U9"/>
<organism evidence="2 3">
    <name type="scientific">Bergeyella porcorum</name>
    <dbReference type="NCBI Taxonomy" id="1735111"/>
    <lineage>
        <taxon>Bacteria</taxon>
        <taxon>Pseudomonadati</taxon>
        <taxon>Bacteroidota</taxon>
        <taxon>Flavobacteriia</taxon>
        <taxon>Flavobacteriales</taxon>
        <taxon>Weeksellaceae</taxon>
        <taxon>Bergeyella</taxon>
    </lineage>
</organism>
<gene>
    <name evidence="2" type="ORF">BPO_1019</name>
</gene>
<sequence length="311" mass="34967">MNTEQLILKYLQHRGIVEVAGFGVFSLENAEAQLDEASGKILPPSQKITFHSDYHTADGGFIPWLAKEQNTSVEKAQQELLSYTNFWKTSLEQGNNVLLKGIGTMIIVEGQLTFQGERIYTENSDFYGLEEINLQELKKKTYLGGDYRLNRSILWWFLILLPTAGLLVLAFTQRERLFGKASFAEVSVKTSTHRITVDSAKIKAEQEVLKQDSIRRDSILQDSIRQSGLPVMATSNPKKLPNFIKKRNGKTQKSERIAHDNDQYCSPKRNQLSEESLWGRIAGENGPLCGYCCGKALCQKGGNRIGESCIV</sequence>
<reference evidence="2" key="1">
    <citation type="submission" date="2023-10" db="EMBL/GenBank/DDBJ databases">
        <title>Characterization and whole genome sequencing of a novel strain of Bergeyella porcorum QD2021 isolated from pig.</title>
        <authorList>
            <person name="Liu G."/>
            <person name="Chen C."/>
            <person name="Han X."/>
        </authorList>
    </citation>
    <scope>NUCLEOTIDE SEQUENCE</scope>
    <source>
        <strain evidence="2">QD2021</strain>
    </source>
</reference>
<evidence type="ECO:0000256" key="1">
    <source>
        <dbReference type="SAM" id="Phobius"/>
    </source>
</evidence>
<evidence type="ECO:0008006" key="4">
    <source>
        <dbReference type="Google" id="ProtNLM"/>
    </source>
</evidence>
<dbReference type="EMBL" id="CP136426">
    <property type="protein sequence ID" value="WOC51666.1"/>
    <property type="molecule type" value="Genomic_DNA"/>
</dbReference>